<keyword evidence="2" id="KW-0050">Antiport</keyword>
<comment type="caution">
    <text evidence="6">The sequence shown here is derived from an EMBL/GenBank/DDBJ whole genome shotgun (WGS) entry which is preliminary data.</text>
</comment>
<evidence type="ECO:0000313" key="6">
    <source>
        <dbReference type="EMBL" id="PAV71905.1"/>
    </source>
</evidence>
<proteinExistence type="predicted"/>
<dbReference type="PANTHER" id="PTHR46157:SF4">
    <property type="entry name" value="K(+) EFFLUX ANTIPORTER 3, CHLOROPLASTIC"/>
    <property type="match status" value="1"/>
</dbReference>
<dbReference type="PANTHER" id="PTHR46157">
    <property type="entry name" value="K(+) EFFLUX ANTIPORTER 3, CHLOROPLASTIC"/>
    <property type="match status" value="1"/>
</dbReference>
<dbReference type="EMBL" id="LIAE01008892">
    <property type="protein sequence ID" value="PAV71905.1"/>
    <property type="molecule type" value="Genomic_DNA"/>
</dbReference>
<evidence type="ECO:0000256" key="3">
    <source>
        <dbReference type="ARBA" id="ARBA00023065"/>
    </source>
</evidence>
<feature type="domain" description="RCK N-terminal" evidence="5">
    <location>
        <begin position="1"/>
        <end position="84"/>
    </location>
</feature>
<keyword evidence="7" id="KW-1185">Reference proteome</keyword>
<dbReference type="SUPFAM" id="SSF51735">
    <property type="entry name" value="NAD(P)-binding Rossmann-fold domains"/>
    <property type="match status" value="1"/>
</dbReference>
<dbReference type="GO" id="GO:0006813">
    <property type="term" value="P:potassium ion transport"/>
    <property type="evidence" value="ECO:0007669"/>
    <property type="project" value="InterPro"/>
</dbReference>
<keyword evidence="3" id="KW-0406">Ion transport</keyword>
<sequence>MTRMFEQVPVFYGDPLRPEVLHAAKVGEAEYFIITIDDPEVAIHTAERAKRLYPHLKVIARARNRQHVHKLIDVGSNASLRRVSSTNPAAPAAISNGNACPLIHWLPAPASNGPSRQPIPHSCATTSDNVNKPPALAPNRTHSGQIAGLCSSTGITRLETSKVSAQPLNSVRRDMRSAKAPIGNCSTASPTTTVLTMNNATSVAITGRRRQKPNRSAKVTLHASVVGAPPRPSRISGATSNKPLAAQKPKSSSEPRKPRTNGPANWLSA</sequence>
<dbReference type="AlphaFoldDB" id="A0A2A2KD86"/>
<evidence type="ECO:0000256" key="4">
    <source>
        <dbReference type="SAM" id="MobiDB-lite"/>
    </source>
</evidence>
<dbReference type="InterPro" id="IPR003148">
    <property type="entry name" value="RCK_N"/>
</dbReference>
<dbReference type="OrthoDB" id="4834at2759"/>
<organism evidence="6 7">
    <name type="scientific">Diploscapter pachys</name>
    <dbReference type="NCBI Taxonomy" id="2018661"/>
    <lineage>
        <taxon>Eukaryota</taxon>
        <taxon>Metazoa</taxon>
        <taxon>Ecdysozoa</taxon>
        <taxon>Nematoda</taxon>
        <taxon>Chromadorea</taxon>
        <taxon>Rhabditida</taxon>
        <taxon>Rhabditina</taxon>
        <taxon>Rhabditomorpha</taxon>
        <taxon>Rhabditoidea</taxon>
        <taxon>Rhabditidae</taxon>
        <taxon>Diploscapter</taxon>
    </lineage>
</organism>
<reference evidence="6 7" key="1">
    <citation type="journal article" date="2017" name="Curr. Biol.">
        <title>Genome architecture and evolution of a unichromosomal asexual nematode.</title>
        <authorList>
            <person name="Fradin H."/>
            <person name="Zegar C."/>
            <person name="Gutwein M."/>
            <person name="Lucas J."/>
            <person name="Kovtun M."/>
            <person name="Corcoran D."/>
            <person name="Baugh L.R."/>
            <person name="Kiontke K."/>
            <person name="Gunsalus K."/>
            <person name="Fitch D.H."/>
            <person name="Piano F."/>
        </authorList>
    </citation>
    <scope>NUCLEOTIDE SEQUENCE [LARGE SCALE GENOMIC DNA]</scope>
    <source>
        <strain evidence="6">PF1309</strain>
    </source>
</reference>
<evidence type="ECO:0000313" key="7">
    <source>
        <dbReference type="Proteomes" id="UP000218231"/>
    </source>
</evidence>
<dbReference type="Pfam" id="PF02254">
    <property type="entry name" value="TrkA_N"/>
    <property type="match status" value="1"/>
</dbReference>
<protein>
    <recommendedName>
        <fullName evidence="5">RCK N-terminal domain-containing protein</fullName>
    </recommendedName>
</protein>
<evidence type="ECO:0000256" key="2">
    <source>
        <dbReference type="ARBA" id="ARBA00022449"/>
    </source>
</evidence>
<dbReference type="Proteomes" id="UP000218231">
    <property type="component" value="Unassembled WGS sequence"/>
</dbReference>
<dbReference type="PROSITE" id="PS51201">
    <property type="entry name" value="RCK_N"/>
    <property type="match status" value="1"/>
</dbReference>
<dbReference type="Gene3D" id="3.40.50.720">
    <property type="entry name" value="NAD(P)-binding Rossmann-like Domain"/>
    <property type="match status" value="1"/>
</dbReference>
<evidence type="ECO:0000256" key="1">
    <source>
        <dbReference type="ARBA" id="ARBA00022448"/>
    </source>
</evidence>
<evidence type="ECO:0000259" key="5">
    <source>
        <dbReference type="PROSITE" id="PS51201"/>
    </source>
</evidence>
<keyword evidence="1" id="KW-0813">Transport</keyword>
<feature type="region of interest" description="Disordered" evidence="4">
    <location>
        <begin position="206"/>
        <end position="269"/>
    </location>
</feature>
<accession>A0A2A2KD86</accession>
<dbReference type="InterPro" id="IPR036291">
    <property type="entry name" value="NAD(P)-bd_dom_sf"/>
</dbReference>
<dbReference type="GO" id="GO:0005886">
    <property type="term" value="C:plasma membrane"/>
    <property type="evidence" value="ECO:0007669"/>
    <property type="project" value="TreeGrafter"/>
</dbReference>
<name>A0A2A2KD86_9BILA</name>
<dbReference type="GO" id="GO:0015297">
    <property type="term" value="F:antiporter activity"/>
    <property type="evidence" value="ECO:0007669"/>
    <property type="project" value="UniProtKB-KW"/>
</dbReference>
<gene>
    <name evidence="6" type="ORF">WR25_08019</name>
</gene>